<sequence>MSTRRQAIVYCAGAPWDAVQGTDRHLVRSLARHVDVLWVDPPLSSLRIAAGREPRGAVAGGRLRDVDDRTTRLLTIGPPFPGRRTVLPITQGIMRRSIRRAVQEAGMEVLATIVASPLQPLRVVPGGAQVYFATDDFVAGAELMGQSRSLLAREEQRRLDEADLLMAVSPTIAGPWQGRSAATMVLPNGCDASAYDRLDQAPEVTDVPLVPPIAGVVGQLSPRLDLSLIEAVADSGISVLLVGPVQPGFEPERFARLAARPNVAWVGRKELSELRSYLRLMDVGLTPYADSDFNRASFPLKTLEYLAAGMPVVSTPLPAVEWLGTSLIAVAEEPLDFARAVKQAVTDAASPHTAERARSFAGQHTWDARAADLLQAIDRLADR</sequence>
<organism evidence="1 2">
    <name type="scientific">Aeromicrobium wangtongii</name>
    <dbReference type="NCBI Taxonomy" id="2969247"/>
    <lineage>
        <taxon>Bacteria</taxon>
        <taxon>Bacillati</taxon>
        <taxon>Actinomycetota</taxon>
        <taxon>Actinomycetes</taxon>
        <taxon>Propionibacteriales</taxon>
        <taxon>Nocardioidaceae</taxon>
        <taxon>Aeromicrobium</taxon>
    </lineage>
</organism>
<name>A0ABY5MHV2_9ACTN</name>
<dbReference type="PANTHER" id="PTHR12526:SF634">
    <property type="entry name" value="BLL3361 PROTEIN"/>
    <property type="match status" value="1"/>
</dbReference>
<evidence type="ECO:0000313" key="1">
    <source>
        <dbReference type="EMBL" id="UUP15476.1"/>
    </source>
</evidence>
<dbReference type="Proteomes" id="UP001316184">
    <property type="component" value="Chromosome"/>
</dbReference>
<dbReference type="EC" id="2.4.-.-" evidence="1"/>
<dbReference type="EMBL" id="CP102173">
    <property type="protein sequence ID" value="UUP15476.1"/>
    <property type="molecule type" value="Genomic_DNA"/>
</dbReference>
<dbReference type="Pfam" id="PF13692">
    <property type="entry name" value="Glyco_trans_1_4"/>
    <property type="match status" value="1"/>
</dbReference>
<reference evidence="1 2" key="1">
    <citation type="submission" date="2022-08" db="EMBL/GenBank/DDBJ databases">
        <title>novel species in genus Aeromicrobium.</title>
        <authorList>
            <person name="Ye L."/>
        </authorList>
    </citation>
    <scope>NUCLEOTIDE SEQUENCE [LARGE SCALE GENOMIC DNA]</scope>
    <source>
        <strain evidence="2">zg-Y1379</strain>
    </source>
</reference>
<dbReference type="SUPFAM" id="SSF53756">
    <property type="entry name" value="UDP-Glycosyltransferase/glycogen phosphorylase"/>
    <property type="match status" value="1"/>
</dbReference>
<gene>
    <name evidence="1" type="ORF">NQV15_03515</name>
</gene>
<evidence type="ECO:0000313" key="2">
    <source>
        <dbReference type="Proteomes" id="UP001316184"/>
    </source>
</evidence>
<keyword evidence="1" id="KW-0808">Transferase</keyword>
<keyword evidence="1" id="KW-0328">Glycosyltransferase</keyword>
<keyword evidence="2" id="KW-1185">Reference proteome</keyword>
<accession>A0ABY5MHV2</accession>
<dbReference type="Gene3D" id="3.40.50.2000">
    <property type="entry name" value="Glycogen Phosphorylase B"/>
    <property type="match status" value="1"/>
</dbReference>
<proteinExistence type="predicted"/>
<protein>
    <submittedName>
        <fullName evidence="1">Glycosyltransferase</fullName>
        <ecNumber evidence="1">2.4.-.-</ecNumber>
    </submittedName>
</protein>
<dbReference type="PANTHER" id="PTHR12526">
    <property type="entry name" value="GLYCOSYLTRANSFERASE"/>
    <property type="match status" value="1"/>
</dbReference>
<dbReference type="GO" id="GO:0016757">
    <property type="term" value="F:glycosyltransferase activity"/>
    <property type="evidence" value="ECO:0007669"/>
    <property type="project" value="UniProtKB-KW"/>
</dbReference>
<dbReference type="RefSeq" id="WP_232398325.1">
    <property type="nucleotide sequence ID" value="NZ_CP102173.1"/>
</dbReference>